<sequence>MRTRRGPGPITILVLLLAVLPVSAQGRGTVEATIEGDPLIRLLPKDGIPAIDDPEMIPAAEAGSIMKDDEPVIGIFDGTNARAYPTWYLDGHEIVNDRIGQLPVAATW</sequence>
<reference evidence="1 2" key="1">
    <citation type="submission" date="2020-08" db="EMBL/GenBank/DDBJ databases">
        <title>Acidobacteriota in marine sediments use diverse sulfur dissimilation pathways.</title>
        <authorList>
            <person name="Wasmund K."/>
        </authorList>
    </citation>
    <scope>NUCLEOTIDE SEQUENCE [LARGE SCALE GENOMIC DNA]</scope>
    <source>
        <strain evidence="1">MAG AM4</strain>
    </source>
</reference>
<gene>
    <name evidence="1" type="ORF">IFK94_06720</name>
</gene>
<name>A0A8J7CCQ7_9BACT</name>
<evidence type="ECO:0000313" key="2">
    <source>
        <dbReference type="Proteomes" id="UP000648239"/>
    </source>
</evidence>
<dbReference type="Pfam" id="PF11376">
    <property type="entry name" value="DUF3179"/>
    <property type="match status" value="1"/>
</dbReference>
<evidence type="ECO:0000313" key="1">
    <source>
        <dbReference type="EMBL" id="MBD3867797.1"/>
    </source>
</evidence>
<protein>
    <submittedName>
        <fullName evidence="1">DUF3179 domain-containing protein</fullName>
    </submittedName>
</protein>
<dbReference type="AlphaFoldDB" id="A0A8J7CCQ7"/>
<organism evidence="1 2">
    <name type="scientific">Candidatus Polarisedimenticola svalbardensis</name>
    <dbReference type="NCBI Taxonomy" id="2886004"/>
    <lineage>
        <taxon>Bacteria</taxon>
        <taxon>Pseudomonadati</taxon>
        <taxon>Acidobacteriota</taxon>
        <taxon>Candidatus Polarisedimenticolia</taxon>
        <taxon>Candidatus Polarisedimenticolales</taxon>
        <taxon>Candidatus Polarisedimenticolaceae</taxon>
        <taxon>Candidatus Polarisedimenticola</taxon>
    </lineage>
</organism>
<dbReference type="Proteomes" id="UP000648239">
    <property type="component" value="Unassembled WGS sequence"/>
</dbReference>
<accession>A0A8J7CCQ7</accession>
<dbReference type="EMBL" id="JACXWD010000016">
    <property type="protein sequence ID" value="MBD3867797.1"/>
    <property type="molecule type" value="Genomic_DNA"/>
</dbReference>
<proteinExistence type="predicted"/>
<comment type="caution">
    <text evidence="1">The sequence shown here is derived from an EMBL/GenBank/DDBJ whole genome shotgun (WGS) entry which is preliminary data.</text>
</comment>
<dbReference type="InterPro" id="IPR021516">
    <property type="entry name" value="DUF3179"/>
</dbReference>